<dbReference type="OrthoDB" id="10250130at2759"/>
<dbReference type="PANTHER" id="PTHR47435">
    <property type="entry name" value="KELCH REPEAT PROTEIN (AFU_ORTHOLOGUE AFUA_5G12780)"/>
    <property type="match status" value="1"/>
</dbReference>
<proteinExistence type="predicted"/>
<evidence type="ECO:0000313" key="4">
    <source>
        <dbReference type="Proteomes" id="UP000473826"/>
    </source>
</evidence>
<accession>A0A7D8UXY4</accession>
<evidence type="ECO:0008006" key="5">
    <source>
        <dbReference type="Google" id="ProtNLM"/>
    </source>
</evidence>
<dbReference type="EMBL" id="QKWK01000008">
    <property type="protein sequence ID" value="TXT07336.1"/>
    <property type="molecule type" value="Genomic_DNA"/>
</dbReference>
<dbReference type="Pfam" id="PF24681">
    <property type="entry name" value="Kelch_KLHDC2_KLHL20_DRC7"/>
    <property type="match status" value="1"/>
</dbReference>
<keyword evidence="2" id="KW-0408">Iron</keyword>
<dbReference type="PANTHER" id="PTHR47435:SF4">
    <property type="entry name" value="KELCH REPEAT PROTEIN (AFU_ORTHOLOGUE AFUA_5G12780)"/>
    <property type="match status" value="1"/>
</dbReference>
<evidence type="ECO:0000256" key="1">
    <source>
        <dbReference type="ARBA" id="ARBA00022737"/>
    </source>
</evidence>
<dbReference type="SUPFAM" id="SSF117281">
    <property type="entry name" value="Kelch motif"/>
    <property type="match status" value="2"/>
</dbReference>
<dbReference type="Proteomes" id="UP000473826">
    <property type="component" value="Unassembled WGS sequence"/>
</dbReference>
<organism evidence="3 4">
    <name type="scientific">Vanrija humicola</name>
    <name type="common">Yeast</name>
    <name type="synonym">Cryptococcus humicola</name>
    <dbReference type="NCBI Taxonomy" id="5417"/>
    <lineage>
        <taxon>Eukaryota</taxon>
        <taxon>Fungi</taxon>
        <taxon>Dikarya</taxon>
        <taxon>Basidiomycota</taxon>
        <taxon>Agaricomycotina</taxon>
        <taxon>Tremellomycetes</taxon>
        <taxon>Trichosporonales</taxon>
        <taxon>Trichosporonaceae</taxon>
        <taxon>Vanrija</taxon>
    </lineage>
</organism>
<dbReference type="AlphaFoldDB" id="A0A7D8UXY4"/>
<dbReference type="InterPro" id="IPR015915">
    <property type="entry name" value="Kelch-typ_b-propeller"/>
</dbReference>
<keyword evidence="1" id="KW-0677">Repeat</keyword>
<reference evidence="3 4" key="1">
    <citation type="journal article" date="2019" name="PLoS Genet.">
        <title>Convergent evolution of linked mating-type loci in basidiomycete fungi.</title>
        <authorList>
            <person name="Sun S."/>
            <person name="Coelho M.A."/>
            <person name="Heitman J."/>
            <person name="Nowrousian M."/>
        </authorList>
    </citation>
    <scope>NUCLEOTIDE SEQUENCE [LARGE SCALE GENOMIC DNA]</scope>
    <source>
        <strain evidence="3 4">CBS 4282</strain>
    </source>
</reference>
<comment type="caution">
    <text evidence="3">The sequence shown here is derived from an EMBL/GenBank/DDBJ whole genome shotgun (WGS) entry which is preliminary data.</text>
</comment>
<keyword evidence="4" id="KW-1185">Reference proteome</keyword>
<protein>
    <recommendedName>
        <fullName evidence="5">Galactose oxidase</fullName>
    </recommendedName>
</protein>
<evidence type="ECO:0000313" key="3">
    <source>
        <dbReference type="EMBL" id="TXT07336.1"/>
    </source>
</evidence>
<name>A0A7D8UXY4_VANHU</name>
<dbReference type="GO" id="GO:0019760">
    <property type="term" value="P:glucosinolate metabolic process"/>
    <property type="evidence" value="ECO:0007669"/>
    <property type="project" value="UniProtKB-ARBA"/>
</dbReference>
<evidence type="ECO:0000256" key="2">
    <source>
        <dbReference type="ARBA" id="ARBA00023004"/>
    </source>
</evidence>
<gene>
    <name evidence="3" type="ORF">VHUM_03056</name>
</gene>
<dbReference type="Gene3D" id="2.120.10.80">
    <property type="entry name" value="Kelch-type beta propeller"/>
    <property type="match status" value="2"/>
</dbReference>
<sequence length="342" mass="34894">MATNGTFTRLAGTLARSSHSLSVVGDKAYLFGGEIDPRRPVDNAIHVLDLSGGGIETLAAPDAPEPRVGHVAGVIGGVVYIFGGRGGPDMTPLDERGAVHAFDPATRAWRTLTPAAGDVPAPRSYHSATSTGAQLIVHGGCPAKGPRLADVWAFAPASGRWTRLPDAPGIGRGGSALAYAAGSDTLFRFGGFNGTTEVGGQIDSLRLGAGTAGAWTSSVFGATEGLGRGGDDAAAELAADDAGPGPRSVTALHAVGDDTIALLFGEGKPSPTGGHDAAGNFWDDVWVYAPSKDTWARVPPGDEWPAPRGWFASDASGGAVVLHGGLDARNERLADGWAFRLQ</sequence>